<dbReference type="Proteomes" id="UP000614469">
    <property type="component" value="Unassembled WGS sequence"/>
</dbReference>
<evidence type="ECO:0000256" key="2">
    <source>
        <dbReference type="ARBA" id="ARBA00022448"/>
    </source>
</evidence>
<comment type="similarity">
    <text evidence="7">Belongs to the binding-protein-dependent transport system permease family.</text>
</comment>
<accession>A0A8J6NI17</accession>
<dbReference type="Gene3D" id="1.10.3720.10">
    <property type="entry name" value="MetI-like"/>
    <property type="match status" value="1"/>
</dbReference>
<dbReference type="PANTHER" id="PTHR43744:SF6">
    <property type="entry name" value="ABC TRANSPORTER PERMEASE PROTEIN YESQ-RELATED"/>
    <property type="match status" value="1"/>
</dbReference>
<dbReference type="Pfam" id="PF00528">
    <property type="entry name" value="BPD_transp_1"/>
    <property type="match status" value="1"/>
</dbReference>
<evidence type="ECO:0000256" key="5">
    <source>
        <dbReference type="ARBA" id="ARBA00022989"/>
    </source>
</evidence>
<keyword evidence="3" id="KW-1003">Cell membrane</keyword>
<dbReference type="InterPro" id="IPR000515">
    <property type="entry name" value="MetI-like"/>
</dbReference>
<feature type="transmembrane region" description="Helical" evidence="7">
    <location>
        <begin position="184"/>
        <end position="208"/>
    </location>
</feature>
<protein>
    <submittedName>
        <fullName evidence="9">Carbohydrate ABC transporter permease</fullName>
    </submittedName>
</protein>
<feature type="transmembrane region" description="Helical" evidence="7">
    <location>
        <begin position="260"/>
        <end position="285"/>
    </location>
</feature>
<dbReference type="EMBL" id="JACNJN010000120">
    <property type="protein sequence ID" value="MBC8335721.1"/>
    <property type="molecule type" value="Genomic_DNA"/>
</dbReference>
<proteinExistence type="inferred from homology"/>
<dbReference type="GO" id="GO:0055085">
    <property type="term" value="P:transmembrane transport"/>
    <property type="evidence" value="ECO:0007669"/>
    <property type="project" value="InterPro"/>
</dbReference>
<reference evidence="9 10" key="1">
    <citation type="submission" date="2020-08" db="EMBL/GenBank/DDBJ databases">
        <title>Bridging the membrane lipid divide: bacteria of the FCB group superphylum have the potential to synthesize archaeal ether lipids.</title>
        <authorList>
            <person name="Villanueva L."/>
            <person name="Von Meijenfeldt F.A.B."/>
            <person name="Westbye A.B."/>
            <person name="Yadav S."/>
            <person name="Hopmans E.C."/>
            <person name="Dutilh B.E."/>
            <person name="Sinninghe Damste J.S."/>
        </authorList>
    </citation>
    <scope>NUCLEOTIDE SEQUENCE [LARGE SCALE GENOMIC DNA]</scope>
    <source>
        <strain evidence="9">NIOZ-UU36</strain>
    </source>
</reference>
<evidence type="ECO:0000256" key="3">
    <source>
        <dbReference type="ARBA" id="ARBA00022475"/>
    </source>
</evidence>
<comment type="caution">
    <text evidence="9">The sequence shown here is derived from an EMBL/GenBank/DDBJ whole genome shotgun (WGS) entry which is preliminary data.</text>
</comment>
<sequence>MTVGTKPTSPTLSKRLRPIIAGASLTLFTLLFLMTYLSPFGYMTVTAIKDRSMIADPDAPILPSREATFTYDGQEMAIYLVPTEDGDFNEWAMLKKGREESTFIDPNNPEAGPIEWVGRWRTLDRVWSISPVWENFSEAWTGLNMTRLLRNTIVIAVAGSIGTLISCTVVAYGFSRFRIPGKNLLFMALISTIILPEFVTIVPTYVVFERIGWIGTWLPLIVPHFFANAYNVFLLRQFFMTIPRELDEAAMIDGASPIRVLFSVILPQSIPALVAVGMFHFMFAWNDFFAPLLYLSTERELQPISIGIQLYNARFFAQPHMIQASSLLGLLVPVIIFFLAQRVFMQGIVFTGVEK</sequence>
<dbReference type="AlphaFoldDB" id="A0A8J6NI17"/>
<feature type="domain" description="ABC transmembrane type-1" evidence="8">
    <location>
        <begin position="149"/>
        <end position="340"/>
    </location>
</feature>
<feature type="transmembrane region" description="Helical" evidence="7">
    <location>
        <begin position="19"/>
        <end position="37"/>
    </location>
</feature>
<evidence type="ECO:0000256" key="7">
    <source>
        <dbReference type="RuleBase" id="RU363032"/>
    </source>
</evidence>
<dbReference type="CDD" id="cd06261">
    <property type="entry name" value="TM_PBP2"/>
    <property type="match status" value="1"/>
</dbReference>
<feature type="transmembrane region" description="Helical" evidence="7">
    <location>
        <begin position="321"/>
        <end position="340"/>
    </location>
</feature>
<gene>
    <name evidence="9" type="ORF">H8E29_10670</name>
</gene>
<comment type="subcellular location">
    <subcellularLocation>
        <location evidence="1 7">Cell membrane</location>
        <topology evidence="1 7">Multi-pass membrane protein</topology>
    </subcellularLocation>
</comment>
<organism evidence="9 10">
    <name type="scientific">Candidatus Desulfolinea nitratireducens</name>
    <dbReference type="NCBI Taxonomy" id="2841698"/>
    <lineage>
        <taxon>Bacteria</taxon>
        <taxon>Bacillati</taxon>
        <taxon>Chloroflexota</taxon>
        <taxon>Anaerolineae</taxon>
        <taxon>Anaerolineales</taxon>
        <taxon>Anaerolineales incertae sedis</taxon>
        <taxon>Candidatus Desulfolinea</taxon>
    </lineage>
</organism>
<dbReference type="InterPro" id="IPR035906">
    <property type="entry name" value="MetI-like_sf"/>
</dbReference>
<keyword evidence="2 7" id="KW-0813">Transport</keyword>
<name>A0A8J6NI17_9CHLR</name>
<evidence type="ECO:0000256" key="6">
    <source>
        <dbReference type="ARBA" id="ARBA00023136"/>
    </source>
</evidence>
<dbReference type="GO" id="GO:0005886">
    <property type="term" value="C:plasma membrane"/>
    <property type="evidence" value="ECO:0007669"/>
    <property type="project" value="UniProtKB-SubCell"/>
</dbReference>
<keyword evidence="4 7" id="KW-0812">Transmembrane</keyword>
<dbReference type="PROSITE" id="PS50928">
    <property type="entry name" value="ABC_TM1"/>
    <property type="match status" value="1"/>
</dbReference>
<evidence type="ECO:0000313" key="10">
    <source>
        <dbReference type="Proteomes" id="UP000614469"/>
    </source>
</evidence>
<evidence type="ECO:0000256" key="4">
    <source>
        <dbReference type="ARBA" id="ARBA00022692"/>
    </source>
</evidence>
<evidence type="ECO:0000259" key="8">
    <source>
        <dbReference type="PROSITE" id="PS50928"/>
    </source>
</evidence>
<feature type="transmembrane region" description="Helical" evidence="7">
    <location>
        <begin position="153"/>
        <end position="172"/>
    </location>
</feature>
<keyword evidence="6 7" id="KW-0472">Membrane</keyword>
<evidence type="ECO:0000313" key="9">
    <source>
        <dbReference type="EMBL" id="MBC8335721.1"/>
    </source>
</evidence>
<evidence type="ECO:0000256" key="1">
    <source>
        <dbReference type="ARBA" id="ARBA00004651"/>
    </source>
</evidence>
<dbReference type="PANTHER" id="PTHR43744">
    <property type="entry name" value="ABC TRANSPORTER PERMEASE PROTEIN MG189-RELATED-RELATED"/>
    <property type="match status" value="1"/>
</dbReference>
<dbReference type="SUPFAM" id="SSF161098">
    <property type="entry name" value="MetI-like"/>
    <property type="match status" value="1"/>
</dbReference>
<keyword evidence="5 7" id="KW-1133">Transmembrane helix</keyword>
<feature type="transmembrane region" description="Helical" evidence="7">
    <location>
        <begin position="220"/>
        <end position="239"/>
    </location>
</feature>